<evidence type="ECO:0000313" key="2">
    <source>
        <dbReference type="Proteomes" id="UP000503278"/>
    </source>
</evidence>
<accession>A0A7L5E1E9</accession>
<organism evidence="1 2">
    <name type="scientific">Mucilaginibacter robiniae</name>
    <dbReference type="NCBI Taxonomy" id="2728022"/>
    <lineage>
        <taxon>Bacteria</taxon>
        <taxon>Pseudomonadati</taxon>
        <taxon>Bacteroidota</taxon>
        <taxon>Sphingobacteriia</taxon>
        <taxon>Sphingobacteriales</taxon>
        <taxon>Sphingobacteriaceae</taxon>
        <taxon>Mucilaginibacter</taxon>
    </lineage>
</organism>
<keyword evidence="2" id="KW-1185">Reference proteome</keyword>
<proteinExistence type="predicted"/>
<dbReference type="RefSeq" id="WP_169609188.1">
    <property type="nucleotide sequence ID" value="NZ_CP051682.1"/>
</dbReference>
<dbReference type="AlphaFoldDB" id="A0A7L5E1E9"/>
<protein>
    <submittedName>
        <fullName evidence="1">Uncharacterized protein</fullName>
    </submittedName>
</protein>
<dbReference type="Proteomes" id="UP000503278">
    <property type="component" value="Chromosome"/>
</dbReference>
<evidence type="ECO:0000313" key="1">
    <source>
        <dbReference type="EMBL" id="QJD97210.1"/>
    </source>
</evidence>
<name>A0A7L5E1E9_9SPHI</name>
<reference evidence="1 2" key="1">
    <citation type="submission" date="2020-04" db="EMBL/GenBank/DDBJ databases">
        <title>Genome sequencing of novel species.</title>
        <authorList>
            <person name="Heo J."/>
            <person name="Kim S.-J."/>
            <person name="Kim J.-S."/>
            <person name="Hong S.-B."/>
            <person name="Kwon S.-W."/>
        </authorList>
    </citation>
    <scope>NUCLEOTIDE SEQUENCE [LARGE SCALE GENOMIC DNA]</scope>
    <source>
        <strain evidence="1 2">F39-2</strain>
    </source>
</reference>
<dbReference type="KEGG" id="mrob:HH214_15700"/>
<dbReference type="EMBL" id="CP051682">
    <property type="protein sequence ID" value="QJD97210.1"/>
    <property type="molecule type" value="Genomic_DNA"/>
</dbReference>
<sequence length="279" mass="31775">MKSLPTVSLRPTFYHISEFMFKKLMRKPIVLFCMMLVEAITCAAQGKVADYYAQAGKANLASLWHAPKIYFVGAPNPWDTFPEPIGFIGSNYQRFYIHYTSVVKDVKNSYQYNVQGKTRVKNNICSFSGTITVKQAKRNLEPNMEYPQYKYGYLICEVNIKENPKQAGSGTIKGKMTTNWYINKQGQLAYDTLIPEDGFSNNECAARWTPYNGGASKTCNWGDFRIPESGSLDTGAGEFYVNEKYINNGWQNYMEAKLADVGKPKGKKALAEEKRPWWQ</sequence>
<gene>
    <name evidence="1" type="ORF">HH214_15700</name>
</gene>